<comment type="caution">
    <text evidence="3">The sequence shown here is derived from an EMBL/GenBank/DDBJ whole genome shotgun (WGS) entry which is preliminary data.</text>
</comment>
<accession>A0A418VQY7</accession>
<dbReference type="OrthoDB" id="9809813at2"/>
<dbReference type="InterPro" id="IPR003848">
    <property type="entry name" value="DUF218"/>
</dbReference>
<feature type="domain" description="DUF218" evidence="2">
    <location>
        <begin position="80"/>
        <end position="247"/>
    </location>
</feature>
<reference evidence="3 4" key="1">
    <citation type="submission" date="2018-09" db="EMBL/GenBank/DDBJ databases">
        <title>Draft genome sequence of Rhodopseudomonas palustris 2.1.18.</title>
        <authorList>
            <person name="Robertson S.L."/>
            <person name="Meyer T.E."/>
            <person name="Kyndt J.A."/>
        </authorList>
    </citation>
    <scope>NUCLEOTIDE SEQUENCE [LARGE SCALE GENOMIC DNA]</scope>
    <source>
        <strain evidence="3 4">2.1.18</strain>
    </source>
</reference>
<dbReference type="Pfam" id="PF02698">
    <property type="entry name" value="DUF218"/>
    <property type="match status" value="1"/>
</dbReference>
<dbReference type="EMBL" id="QYYD01000001">
    <property type="protein sequence ID" value="RJF78776.1"/>
    <property type="molecule type" value="Genomic_DNA"/>
</dbReference>
<dbReference type="Gene3D" id="3.40.50.620">
    <property type="entry name" value="HUPs"/>
    <property type="match status" value="1"/>
</dbReference>
<dbReference type="GO" id="GO:0043164">
    <property type="term" value="P:Gram-negative-bacterium-type cell wall biogenesis"/>
    <property type="evidence" value="ECO:0007669"/>
    <property type="project" value="TreeGrafter"/>
</dbReference>
<dbReference type="PANTHER" id="PTHR30336">
    <property type="entry name" value="INNER MEMBRANE PROTEIN, PROBABLE PERMEASE"/>
    <property type="match status" value="1"/>
</dbReference>
<evidence type="ECO:0000259" key="2">
    <source>
        <dbReference type="Pfam" id="PF02698"/>
    </source>
</evidence>
<keyword evidence="1" id="KW-1133">Transmembrane helix</keyword>
<dbReference type="PANTHER" id="PTHR30336:SF4">
    <property type="entry name" value="ENVELOPE BIOGENESIS FACTOR ELYC"/>
    <property type="match status" value="1"/>
</dbReference>
<protein>
    <submittedName>
        <fullName evidence="3">YdcF family protein</fullName>
    </submittedName>
</protein>
<feature type="transmembrane region" description="Helical" evidence="1">
    <location>
        <begin position="43"/>
        <end position="65"/>
    </location>
</feature>
<dbReference type="GO" id="GO:0000270">
    <property type="term" value="P:peptidoglycan metabolic process"/>
    <property type="evidence" value="ECO:0007669"/>
    <property type="project" value="TreeGrafter"/>
</dbReference>
<gene>
    <name evidence="3" type="ORF">D4Q52_01055</name>
</gene>
<evidence type="ECO:0000313" key="4">
    <source>
        <dbReference type="Proteomes" id="UP000285523"/>
    </source>
</evidence>
<dbReference type="RefSeq" id="WP_119854670.1">
    <property type="nucleotide sequence ID" value="NZ_QYYD01000001.1"/>
</dbReference>
<feature type="transmembrane region" description="Helical" evidence="1">
    <location>
        <begin position="12"/>
        <end position="31"/>
    </location>
</feature>
<dbReference type="InterPro" id="IPR014729">
    <property type="entry name" value="Rossmann-like_a/b/a_fold"/>
</dbReference>
<dbReference type="GO" id="GO:0005886">
    <property type="term" value="C:plasma membrane"/>
    <property type="evidence" value="ECO:0007669"/>
    <property type="project" value="TreeGrafter"/>
</dbReference>
<evidence type="ECO:0000256" key="1">
    <source>
        <dbReference type="SAM" id="Phobius"/>
    </source>
</evidence>
<dbReference type="InterPro" id="IPR051599">
    <property type="entry name" value="Cell_Envelope_Assoc"/>
</dbReference>
<evidence type="ECO:0000313" key="3">
    <source>
        <dbReference type="EMBL" id="RJF78776.1"/>
    </source>
</evidence>
<sequence>MFFVLSKVVGFFIHPSNLIATICAVGVGLLLTRWRRAGTRILAAGVVLLLIAGYSPLGSVMLLTLSERYPPWQYSGKAPDGIIVLGGALDSDVSAARRSLELDSSAERVVAALELARDYPSARIVYSGGSGNLLGDSVPEAPVAAELFERFGVAKERILLERRSRTTAENARFSRELVSPRPGELWLLVTSAFHMPRSIEVFRAAGFDVVAYPVDWRTRGWQDAAQPFNRLSSGLARMDVAAHEWAGLLAYWLHHRSEKPVPSP</sequence>
<dbReference type="AlphaFoldDB" id="A0A418VQY7"/>
<keyword evidence="1" id="KW-0812">Transmembrane</keyword>
<organism evidence="3 4">
    <name type="scientific">Rhodopseudomonas palustris</name>
    <dbReference type="NCBI Taxonomy" id="1076"/>
    <lineage>
        <taxon>Bacteria</taxon>
        <taxon>Pseudomonadati</taxon>
        <taxon>Pseudomonadota</taxon>
        <taxon>Alphaproteobacteria</taxon>
        <taxon>Hyphomicrobiales</taxon>
        <taxon>Nitrobacteraceae</taxon>
        <taxon>Rhodopseudomonas</taxon>
    </lineage>
</organism>
<name>A0A418VQY7_RHOPL</name>
<proteinExistence type="predicted"/>
<dbReference type="Proteomes" id="UP000285523">
    <property type="component" value="Unassembled WGS sequence"/>
</dbReference>
<dbReference type="CDD" id="cd06259">
    <property type="entry name" value="YdcF-like"/>
    <property type="match status" value="1"/>
</dbReference>
<keyword evidence="1" id="KW-0472">Membrane</keyword>